<protein>
    <recommendedName>
        <fullName evidence="2">Transposase IS4-like domain-containing protein</fullName>
    </recommendedName>
</protein>
<proteinExistence type="predicted"/>
<dbReference type="InterPro" id="IPR012337">
    <property type="entry name" value="RNaseH-like_sf"/>
</dbReference>
<dbReference type="EMBL" id="UINC01170270">
    <property type="protein sequence ID" value="SVD74232.1"/>
    <property type="molecule type" value="Genomic_DNA"/>
</dbReference>
<sequence length="220" mass="25132">DPPTPKNPGQLGRPRLKGDRLPTIKSIIEDKNTCRTRIILARWYSHYDRPMEIISATAIWYHIGAKPVPIRWVVARDPLGKFPTQALLCTDPSVDPAQILSWFMLRWQVETTFQETRAHLGIETQRQWSDLAIQRTTPALLGLFSIVTLLADRRAKRGALPIRRTAWYAKETATFSDALASVRRLLWAVSIYSMSPEIDDVRKLRAHMVDRLSNALCYAA</sequence>
<evidence type="ECO:0008006" key="2">
    <source>
        <dbReference type="Google" id="ProtNLM"/>
    </source>
</evidence>
<reference evidence="1" key="1">
    <citation type="submission" date="2018-05" db="EMBL/GenBank/DDBJ databases">
        <authorList>
            <person name="Lanie J.A."/>
            <person name="Ng W.-L."/>
            <person name="Kazmierczak K.M."/>
            <person name="Andrzejewski T.M."/>
            <person name="Davidsen T.M."/>
            <person name="Wayne K.J."/>
            <person name="Tettelin H."/>
            <person name="Glass J.I."/>
            <person name="Rusch D."/>
            <person name="Podicherti R."/>
            <person name="Tsui H.-C.T."/>
            <person name="Winkler M.E."/>
        </authorList>
    </citation>
    <scope>NUCLEOTIDE SEQUENCE</scope>
</reference>
<gene>
    <name evidence="1" type="ORF">METZ01_LOCUS427086</name>
</gene>
<organism evidence="1">
    <name type="scientific">marine metagenome</name>
    <dbReference type="NCBI Taxonomy" id="408172"/>
    <lineage>
        <taxon>unclassified sequences</taxon>
        <taxon>metagenomes</taxon>
        <taxon>ecological metagenomes</taxon>
    </lineage>
</organism>
<name>A0A382XSX9_9ZZZZ</name>
<evidence type="ECO:0000313" key="1">
    <source>
        <dbReference type="EMBL" id="SVD74232.1"/>
    </source>
</evidence>
<dbReference type="AlphaFoldDB" id="A0A382XSX9"/>
<dbReference type="SUPFAM" id="SSF53098">
    <property type="entry name" value="Ribonuclease H-like"/>
    <property type="match status" value="1"/>
</dbReference>
<feature type="non-terminal residue" evidence="1">
    <location>
        <position position="1"/>
    </location>
</feature>
<accession>A0A382XSX9</accession>